<evidence type="ECO:0000313" key="4">
    <source>
        <dbReference type="Proteomes" id="UP000824164"/>
    </source>
</evidence>
<dbReference type="Proteomes" id="UP000824164">
    <property type="component" value="Unassembled WGS sequence"/>
</dbReference>
<dbReference type="GO" id="GO:0016787">
    <property type="term" value="F:hydrolase activity"/>
    <property type="evidence" value="ECO:0007669"/>
    <property type="project" value="UniProtKB-KW"/>
</dbReference>
<feature type="compositionally biased region" description="Basic and acidic residues" evidence="1">
    <location>
        <begin position="280"/>
        <end position="291"/>
    </location>
</feature>
<accession>A0A9D1HII9</accession>
<dbReference type="Gene3D" id="2.30.30.40">
    <property type="entry name" value="SH3 Domains"/>
    <property type="match status" value="1"/>
</dbReference>
<proteinExistence type="predicted"/>
<evidence type="ECO:0000259" key="2">
    <source>
        <dbReference type="Pfam" id="PF07486"/>
    </source>
</evidence>
<organism evidence="3 4">
    <name type="scientific">Candidatus Onthocola gallistercoris</name>
    <dbReference type="NCBI Taxonomy" id="2840876"/>
    <lineage>
        <taxon>Bacteria</taxon>
        <taxon>Bacillati</taxon>
        <taxon>Bacillota</taxon>
        <taxon>Bacilli</taxon>
        <taxon>Candidatus Onthocola</taxon>
    </lineage>
</organism>
<reference evidence="3" key="1">
    <citation type="submission" date="2020-10" db="EMBL/GenBank/DDBJ databases">
        <authorList>
            <person name="Gilroy R."/>
        </authorList>
    </citation>
    <scope>NUCLEOTIDE SEQUENCE</scope>
    <source>
        <strain evidence="3">CHK187-14744</strain>
    </source>
</reference>
<feature type="compositionally biased region" description="Polar residues" evidence="1">
    <location>
        <begin position="300"/>
        <end position="324"/>
    </location>
</feature>
<keyword evidence="3" id="KW-0378">Hydrolase</keyword>
<feature type="region of interest" description="Disordered" evidence="1">
    <location>
        <begin position="201"/>
        <end position="239"/>
    </location>
</feature>
<reference evidence="3" key="2">
    <citation type="journal article" date="2021" name="PeerJ">
        <title>Extensive microbial diversity within the chicken gut microbiome revealed by metagenomics and culture.</title>
        <authorList>
            <person name="Gilroy R."/>
            <person name="Ravi A."/>
            <person name="Getino M."/>
            <person name="Pursley I."/>
            <person name="Horton D.L."/>
            <person name="Alikhan N.F."/>
            <person name="Baker D."/>
            <person name="Gharbi K."/>
            <person name="Hall N."/>
            <person name="Watson M."/>
            <person name="Adriaenssens E.M."/>
            <person name="Foster-Nyarko E."/>
            <person name="Jarju S."/>
            <person name="Secka A."/>
            <person name="Antonio M."/>
            <person name="Oren A."/>
            <person name="Chaudhuri R.R."/>
            <person name="La Ragione R."/>
            <person name="Hildebrand F."/>
            <person name="Pallen M.J."/>
        </authorList>
    </citation>
    <scope>NUCLEOTIDE SEQUENCE</scope>
    <source>
        <strain evidence="3">CHK187-14744</strain>
    </source>
</reference>
<evidence type="ECO:0000313" key="3">
    <source>
        <dbReference type="EMBL" id="HIU03579.1"/>
    </source>
</evidence>
<dbReference type="AlphaFoldDB" id="A0A9D1HII9"/>
<dbReference type="Gene3D" id="1.10.10.2520">
    <property type="entry name" value="Cell wall hydrolase SleB, domain 1"/>
    <property type="match status" value="1"/>
</dbReference>
<feature type="domain" description="Cell wall hydrolase SleB" evidence="2">
    <location>
        <begin position="348"/>
        <end position="444"/>
    </location>
</feature>
<feature type="region of interest" description="Disordered" evidence="1">
    <location>
        <begin position="280"/>
        <end position="326"/>
    </location>
</feature>
<dbReference type="EMBL" id="DVLT01000062">
    <property type="protein sequence ID" value="HIU03579.1"/>
    <property type="molecule type" value="Genomic_DNA"/>
</dbReference>
<name>A0A9D1HII9_9FIRM</name>
<protein>
    <submittedName>
        <fullName evidence="3">Cell wall hydrolase</fullName>
    </submittedName>
</protein>
<dbReference type="Pfam" id="PF07486">
    <property type="entry name" value="Hydrolase_2"/>
    <property type="match status" value="1"/>
</dbReference>
<comment type="caution">
    <text evidence="3">The sequence shown here is derived from an EMBL/GenBank/DDBJ whole genome shotgun (WGS) entry which is preliminary data.</text>
</comment>
<gene>
    <name evidence="3" type="ORF">IAB63_10045</name>
</gene>
<sequence length="446" mass="47722">MGKHFTKAALCLAGICCLGFGTLSGNLTSGIYHVYAAEAQTESDQASDRAQTVAKDEQLVTAVQPNITMSATDVLGNLVDEDRLFYTGEFEGKFVVNAEPYLEIHESGDESSEVLGKLYPASWGEVEEWGKEWTKVTSGTVTGYIPTEEVRMGYDAEQLAKEVGDSYVTVNVDSLYIRSEADQSSEILSSAIQDEEFPVAKVTEEATSNEEETSDGTTVTADEEKSVSTKTSGNGDGQEAGWVRIQYDTSDESAIGYVAGEFVTEHIELNEAVSIKEEEAAKAAEEAEKAAAQEAVSESGNGTDASENGTQGAASEDPQQTSGETPVYATSDETYLLACMVYVESGAESYEGQLGVANVIMNRVRSPLFPNTISEVIYQSGQFPGAHNGVLDGVLASGPSESCMRAAQEALAGVNNIGDFLYFNGWVDISSVGSYMTIGNHTFYNY</sequence>
<dbReference type="InterPro" id="IPR042047">
    <property type="entry name" value="SleB_dom1"/>
</dbReference>
<evidence type="ECO:0000256" key="1">
    <source>
        <dbReference type="SAM" id="MobiDB-lite"/>
    </source>
</evidence>
<dbReference type="InterPro" id="IPR011105">
    <property type="entry name" value="Cell_wall_hydrolase_SleB"/>
</dbReference>